<evidence type="ECO:0000313" key="1">
    <source>
        <dbReference type="EMBL" id="CCG53105.1"/>
    </source>
</evidence>
<evidence type="ECO:0000313" key="2">
    <source>
        <dbReference type="Proteomes" id="UP000007599"/>
    </source>
</evidence>
<dbReference type="Proteomes" id="UP000007599">
    <property type="component" value="Chromosome I"/>
</dbReference>
<protein>
    <recommendedName>
        <fullName evidence="3">TonB C-terminal domain-containing protein</fullName>
    </recommendedName>
</protein>
<organism evidence="1 2">
    <name type="scientific">Flavobacterium indicum (strain DSM 17447 / CIP 109464 / GPTSA100-9)</name>
    <dbReference type="NCBI Taxonomy" id="1094466"/>
    <lineage>
        <taxon>Bacteria</taxon>
        <taxon>Pseudomonadati</taxon>
        <taxon>Bacteroidota</taxon>
        <taxon>Flavobacteriia</taxon>
        <taxon>Flavobacteriales</taxon>
        <taxon>Flavobacteriaceae</taxon>
        <taxon>Flavobacterium</taxon>
    </lineage>
</organism>
<dbReference type="KEGG" id="fin:KQS_05705"/>
<sequence>MYKTLFIILFSSTLLAQKSEDFSKYLKTESQKNNFSNYNSKVNEIQEFIVQNSKFEIEKDSVIEVSNTSNIDFYNGIKALFSDLNKVQNDFYLSFDYNKDKKILEKLNQYFSDTKSKINDAYLKRNWYLKVSIDRISSPNSVDALPSEVCERYTENSDILLPTHQNCKDKGLSGSEENKCFENFLRERFSNVIRDYISDLYLENTLSLSVMITFIIDKEGRLDFIRFPRSTGSLYYDLLIYKAFQRIQKTTIFCPARKDNTSVSIYYNLPIKMVITGEN</sequence>
<reference evidence="1 2" key="1">
    <citation type="journal article" date="2012" name="J. Bacteriol.">
        <title>Complete Genome Sequence of Flavobacterium indicum GPSTA100-9T, Isolated from Warm Spring Water.</title>
        <authorList>
            <person name="Barbier P."/>
            <person name="Houel A."/>
            <person name="Loux V."/>
            <person name="Poulain J."/>
            <person name="Bernardet J.F."/>
            <person name="Touchon M."/>
            <person name="Duchaud E."/>
        </authorList>
    </citation>
    <scope>NUCLEOTIDE SEQUENCE [LARGE SCALE GENOMIC DNA]</scope>
    <source>
        <strain evidence="2">DSM 17447 / CIP 109464 / GPTSA100-9</strain>
    </source>
</reference>
<proteinExistence type="predicted"/>
<dbReference type="RefSeq" id="WP_014388232.1">
    <property type="nucleotide sequence ID" value="NC_017025.1"/>
</dbReference>
<reference evidence="2" key="2">
    <citation type="submission" date="2012-03" db="EMBL/GenBank/DDBJ databases">
        <title>Complete genome sequence of Flavobacterium indicum GPTSA100-9T, isolated from warm spring water.</title>
        <authorList>
            <person name="Barbier P."/>
            <person name="Houel A."/>
            <person name="Loux V."/>
            <person name="Poulain J."/>
            <person name="Bernardet J.-F."/>
            <person name="Touchon M."/>
            <person name="Duchaud E."/>
        </authorList>
    </citation>
    <scope>NUCLEOTIDE SEQUENCE [LARGE SCALE GENOMIC DNA]</scope>
    <source>
        <strain evidence="2">DSM 17447 / CIP 109464 / GPTSA100-9</strain>
    </source>
</reference>
<name>H8XVD5_FLAIG</name>
<accession>H8XVD5</accession>
<dbReference type="OrthoDB" id="1522859at2"/>
<dbReference type="HOGENOM" id="CLU_996582_0_0_10"/>
<dbReference type="PATRIC" id="fig|1094466.5.peg.1119"/>
<dbReference type="EMBL" id="HE774682">
    <property type="protein sequence ID" value="CCG53105.1"/>
    <property type="molecule type" value="Genomic_DNA"/>
</dbReference>
<gene>
    <name evidence="1" type="ordered locus">KQS_05705</name>
</gene>
<dbReference type="STRING" id="1094466.KQS_05705"/>
<dbReference type="AlphaFoldDB" id="H8XVD5"/>
<keyword evidence="2" id="KW-1185">Reference proteome</keyword>
<evidence type="ECO:0008006" key="3">
    <source>
        <dbReference type="Google" id="ProtNLM"/>
    </source>
</evidence>